<dbReference type="InterPro" id="IPR021497">
    <property type="entry name" value="GTA_holin_3TM"/>
</dbReference>
<name>A0A0F9Y4N8_9ZZZZ</name>
<dbReference type="Pfam" id="PF11351">
    <property type="entry name" value="GTA_holin_3TM"/>
    <property type="match status" value="1"/>
</dbReference>
<protein>
    <recommendedName>
        <fullName evidence="2">Holin of 3TMs, for gene-transfer release</fullName>
    </recommendedName>
</protein>
<evidence type="ECO:0000313" key="1">
    <source>
        <dbReference type="EMBL" id="KKO06827.1"/>
    </source>
</evidence>
<organism evidence="1">
    <name type="scientific">marine sediment metagenome</name>
    <dbReference type="NCBI Taxonomy" id="412755"/>
    <lineage>
        <taxon>unclassified sequences</taxon>
        <taxon>metagenomes</taxon>
        <taxon>ecological metagenomes</taxon>
    </lineage>
</organism>
<dbReference type="EMBL" id="LAZR01000014">
    <property type="protein sequence ID" value="KKO06827.1"/>
    <property type="molecule type" value="Genomic_DNA"/>
</dbReference>
<proteinExistence type="predicted"/>
<accession>A0A0F9Y4N8</accession>
<gene>
    <name evidence="1" type="ORF">LCGC14_0060110</name>
</gene>
<comment type="caution">
    <text evidence="1">The sequence shown here is derived from an EMBL/GenBank/DDBJ whole genome shotgun (WGS) entry which is preliminary data.</text>
</comment>
<reference evidence="1" key="1">
    <citation type="journal article" date="2015" name="Nature">
        <title>Complex archaea that bridge the gap between prokaryotes and eukaryotes.</title>
        <authorList>
            <person name="Spang A."/>
            <person name="Saw J.H."/>
            <person name="Jorgensen S.L."/>
            <person name="Zaremba-Niedzwiedzka K."/>
            <person name="Martijn J."/>
            <person name="Lind A.E."/>
            <person name="van Eijk R."/>
            <person name="Schleper C."/>
            <person name="Guy L."/>
            <person name="Ettema T.J."/>
        </authorList>
    </citation>
    <scope>NUCLEOTIDE SEQUENCE</scope>
</reference>
<sequence length="136" mass="15172">MKILSFLADAITPVTSLIDKMHTSDGERLELRAQMLNLQNTVTGQVLEYEAKILESQAKVIMAEAQGESWLQRSWRPIAMLTFLVLVVCDSFGFLAFRLSDEAWDLLKIGIGGYVVGRSGEKIAPHVKGLFTKETK</sequence>
<dbReference type="AlphaFoldDB" id="A0A0F9Y4N8"/>
<evidence type="ECO:0008006" key="2">
    <source>
        <dbReference type="Google" id="ProtNLM"/>
    </source>
</evidence>